<evidence type="ECO:0000313" key="3">
    <source>
        <dbReference type="Proteomes" id="UP001164746"/>
    </source>
</evidence>
<dbReference type="Proteomes" id="UP001164746">
    <property type="component" value="Chromosome 9"/>
</dbReference>
<organism evidence="2 3">
    <name type="scientific">Mya arenaria</name>
    <name type="common">Soft-shell clam</name>
    <dbReference type="NCBI Taxonomy" id="6604"/>
    <lineage>
        <taxon>Eukaryota</taxon>
        <taxon>Metazoa</taxon>
        <taxon>Spiralia</taxon>
        <taxon>Lophotrochozoa</taxon>
        <taxon>Mollusca</taxon>
        <taxon>Bivalvia</taxon>
        <taxon>Autobranchia</taxon>
        <taxon>Heteroconchia</taxon>
        <taxon>Euheterodonta</taxon>
        <taxon>Imparidentia</taxon>
        <taxon>Neoheterodontei</taxon>
        <taxon>Myida</taxon>
        <taxon>Myoidea</taxon>
        <taxon>Myidae</taxon>
        <taxon>Mya</taxon>
    </lineage>
</organism>
<dbReference type="Pfam" id="PF17877">
    <property type="entry name" value="Dis3l2_C_term"/>
    <property type="match status" value="1"/>
</dbReference>
<feature type="domain" description="DIS3L2 C-terminal" evidence="1">
    <location>
        <begin position="1"/>
        <end position="66"/>
    </location>
</feature>
<protein>
    <submittedName>
        <fullName evidence="2">DI3L2-like protein</fullName>
    </submittedName>
</protein>
<accession>A0ABY7EZ06</accession>
<gene>
    <name evidence="2" type="ORF">MAR_004687</name>
</gene>
<reference evidence="2" key="1">
    <citation type="submission" date="2022-11" db="EMBL/GenBank/DDBJ databases">
        <title>Centuries of genome instability and evolution in soft-shell clam transmissible cancer (bioRxiv).</title>
        <authorList>
            <person name="Hart S.F.M."/>
            <person name="Yonemitsu M.A."/>
            <person name="Giersch R.M."/>
            <person name="Beal B.F."/>
            <person name="Arriagada G."/>
            <person name="Davis B.W."/>
            <person name="Ostrander E.A."/>
            <person name="Goff S.P."/>
            <person name="Metzger M.J."/>
        </authorList>
    </citation>
    <scope>NUCLEOTIDE SEQUENCE</scope>
    <source>
        <strain evidence="2">MELC-2E11</strain>
        <tissue evidence="2">Siphon/mantle</tissue>
    </source>
</reference>
<evidence type="ECO:0000313" key="2">
    <source>
        <dbReference type="EMBL" id="WAR14582.1"/>
    </source>
</evidence>
<name>A0ABY7EZ06_MYAAR</name>
<dbReference type="InterPro" id="IPR041093">
    <property type="entry name" value="Dis3l2-like_C"/>
</dbReference>
<dbReference type="InterPro" id="IPR012340">
    <property type="entry name" value="NA-bd_OB-fold"/>
</dbReference>
<keyword evidence="3" id="KW-1185">Reference proteome</keyword>
<proteinExistence type="predicted"/>
<dbReference type="Gene3D" id="2.40.50.140">
    <property type="entry name" value="Nucleic acid-binding proteins"/>
    <property type="match status" value="1"/>
</dbReference>
<dbReference type="EMBL" id="CP111020">
    <property type="protein sequence ID" value="WAR14582.1"/>
    <property type="molecule type" value="Genomic_DNA"/>
</dbReference>
<evidence type="ECO:0000259" key="1">
    <source>
        <dbReference type="Pfam" id="PF17877"/>
    </source>
</evidence>
<sequence>MRVLDQSFDIFVLRFGVRKRVYCDKLPLKETIFRLEGNEPILYLVWAEENGEPEMRQKISIFSPVDAVLAVGDLPLMWTAVIKRPQFSVGMEDCLQCNPVQPIEGTSLEDQTASLNLEDNN</sequence>